<proteinExistence type="predicted"/>
<keyword evidence="2" id="KW-1185">Reference proteome</keyword>
<organism evidence="1 2">
    <name type="scientific">Racocetra persica</name>
    <dbReference type="NCBI Taxonomy" id="160502"/>
    <lineage>
        <taxon>Eukaryota</taxon>
        <taxon>Fungi</taxon>
        <taxon>Fungi incertae sedis</taxon>
        <taxon>Mucoromycota</taxon>
        <taxon>Glomeromycotina</taxon>
        <taxon>Glomeromycetes</taxon>
        <taxon>Diversisporales</taxon>
        <taxon>Gigasporaceae</taxon>
        <taxon>Racocetra</taxon>
    </lineage>
</organism>
<reference evidence="1" key="1">
    <citation type="submission" date="2021-06" db="EMBL/GenBank/DDBJ databases">
        <authorList>
            <person name="Kallberg Y."/>
            <person name="Tangrot J."/>
            <person name="Rosling A."/>
        </authorList>
    </citation>
    <scope>NUCLEOTIDE SEQUENCE</scope>
    <source>
        <strain evidence="1">MA461A</strain>
    </source>
</reference>
<accession>A0ACA9RSS4</accession>
<feature type="non-terminal residue" evidence="1">
    <location>
        <position position="1"/>
    </location>
</feature>
<sequence length="56" mass="6406">IDFGGGDLKMKFDPTCRCCCIQTSYENPIRSTRDDFEVEDYVAFQVLRKGSEIPNP</sequence>
<dbReference type="EMBL" id="CAJVQC010065338">
    <property type="protein sequence ID" value="CAG8805387.1"/>
    <property type="molecule type" value="Genomic_DNA"/>
</dbReference>
<feature type="non-terminal residue" evidence="1">
    <location>
        <position position="56"/>
    </location>
</feature>
<evidence type="ECO:0000313" key="1">
    <source>
        <dbReference type="EMBL" id="CAG8805387.1"/>
    </source>
</evidence>
<evidence type="ECO:0000313" key="2">
    <source>
        <dbReference type="Proteomes" id="UP000789920"/>
    </source>
</evidence>
<comment type="caution">
    <text evidence="1">The sequence shown here is derived from an EMBL/GenBank/DDBJ whole genome shotgun (WGS) entry which is preliminary data.</text>
</comment>
<name>A0ACA9RSS4_9GLOM</name>
<dbReference type="Proteomes" id="UP000789920">
    <property type="component" value="Unassembled WGS sequence"/>
</dbReference>
<protein>
    <submittedName>
        <fullName evidence="1">19122_t:CDS:1</fullName>
    </submittedName>
</protein>
<gene>
    <name evidence="1" type="ORF">RPERSI_LOCUS21920</name>
</gene>